<evidence type="ECO:0000256" key="4">
    <source>
        <dbReference type="ARBA" id="ARBA00022640"/>
    </source>
</evidence>
<feature type="signal peptide" evidence="7">
    <location>
        <begin position="1"/>
        <end position="15"/>
    </location>
</feature>
<evidence type="ECO:0000313" key="8">
    <source>
        <dbReference type="EnsemblPlants" id="ONIVA03G23170.1"/>
    </source>
</evidence>
<dbReference type="eggNOG" id="ENOG502RZBJ">
    <property type="taxonomic scope" value="Eukaryota"/>
</dbReference>
<keyword evidence="4" id="KW-0934">Plastid</keyword>
<organism evidence="8">
    <name type="scientific">Oryza nivara</name>
    <name type="common">Indian wild rice</name>
    <name type="synonym">Oryza sativa f. spontanea</name>
    <dbReference type="NCBI Taxonomy" id="4536"/>
    <lineage>
        <taxon>Eukaryota</taxon>
        <taxon>Viridiplantae</taxon>
        <taxon>Streptophyta</taxon>
        <taxon>Embryophyta</taxon>
        <taxon>Tracheophyta</taxon>
        <taxon>Spermatophyta</taxon>
        <taxon>Magnoliopsida</taxon>
        <taxon>Liliopsida</taxon>
        <taxon>Poales</taxon>
        <taxon>Poaceae</taxon>
        <taxon>BOP clade</taxon>
        <taxon>Oryzoideae</taxon>
        <taxon>Oryzeae</taxon>
        <taxon>Oryzinae</taxon>
        <taxon>Oryza</taxon>
    </lineage>
</organism>
<evidence type="ECO:0000256" key="3">
    <source>
        <dbReference type="ARBA" id="ARBA00022528"/>
    </source>
</evidence>
<dbReference type="AlphaFoldDB" id="A0A0E0GP31"/>
<accession>A0A0E0GP31</accession>
<reference evidence="8" key="2">
    <citation type="submission" date="2018-04" db="EMBL/GenBank/DDBJ databases">
        <title>OnivRS2 (Oryza nivara Reference Sequence Version 2).</title>
        <authorList>
            <person name="Zhang J."/>
            <person name="Kudrna D."/>
            <person name="Lee S."/>
            <person name="Talag J."/>
            <person name="Rajasekar S."/>
            <person name="Welchert J."/>
            <person name="Hsing Y.-I."/>
            <person name="Wing R.A."/>
        </authorList>
    </citation>
    <scope>NUCLEOTIDE SEQUENCE [LARGE SCALE GENOMIC DNA]</scope>
    <source>
        <strain evidence="8">SL10</strain>
    </source>
</reference>
<feature type="chain" id="PRO_5012700809" description="Chlorophyll a-b binding protein, chloroplastic" evidence="7">
    <location>
        <begin position="16"/>
        <end position="222"/>
    </location>
</feature>
<keyword evidence="7" id="KW-0732">Signal</keyword>
<evidence type="ECO:0000256" key="2">
    <source>
        <dbReference type="ARBA" id="ARBA00004370"/>
    </source>
</evidence>
<proteinExistence type="predicted"/>
<dbReference type="Pfam" id="PF00504">
    <property type="entry name" value="Chloroa_b-bind"/>
    <property type="match status" value="1"/>
</dbReference>
<dbReference type="EnsemblPlants" id="ONIVA03G23170.1">
    <property type="protein sequence ID" value="ONIVA03G23170.1"/>
    <property type="gene ID" value="ONIVA03G23170"/>
</dbReference>
<evidence type="ECO:0000313" key="9">
    <source>
        <dbReference type="Proteomes" id="UP000006591"/>
    </source>
</evidence>
<evidence type="ECO:0000256" key="5">
    <source>
        <dbReference type="ARBA" id="ARBA00022946"/>
    </source>
</evidence>
<dbReference type="Proteomes" id="UP000006591">
    <property type="component" value="Chromosome 3"/>
</dbReference>
<evidence type="ECO:0000256" key="1">
    <source>
        <dbReference type="ARBA" id="ARBA00004229"/>
    </source>
</evidence>
<dbReference type="SUPFAM" id="SSF103511">
    <property type="entry name" value="Chlorophyll a-b binding protein"/>
    <property type="match status" value="1"/>
</dbReference>
<sequence>MAAATMALSSSFAAAAAVGAPWRGVVGAGRAAVGFPPRRRAVTLVVRAQAEPEVEPTKEETITSTPSPVAAAPKAKPAASTGLWDVLAFSGPATERINGRLAMLGFVSVLAVEASRDGELLEEATSRGGLAWFAATAAVRPSRPPRRRFRVPRRRCLCPSPRRGGGCSLWSPPPSLRPVPPPAPASIRPHAEGCRFVVAAAATTASSPAAAAAASPVCADRR</sequence>
<feature type="region of interest" description="Disordered" evidence="6">
    <location>
        <begin position="52"/>
        <end position="73"/>
    </location>
</feature>
<dbReference type="GO" id="GO:0016020">
    <property type="term" value="C:membrane"/>
    <property type="evidence" value="ECO:0007669"/>
    <property type="project" value="UniProtKB-SubCell"/>
</dbReference>
<dbReference type="HOGENOM" id="CLU_1247092_0_0_1"/>
<comment type="subcellular location">
    <subcellularLocation>
        <location evidence="2">Membrane</location>
    </subcellularLocation>
    <subcellularLocation>
        <location evidence="1">Plastid</location>
        <location evidence="1">Chloroplast</location>
    </subcellularLocation>
</comment>
<keyword evidence="3" id="KW-0150">Chloroplast</keyword>
<protein>
    <recommendedName>
        <fullName evidence="10">Chlorophyll a-b binding protein, chloroplastic</fullName>
    </recommendedName>
</protein>
<dbReference type="STRING" id="4536.A0A0E0GP31"/>
<keyword evidence="9" id="KW-1185">Reference proteome</keyword>
<dbReference type="Gramene" id="ONIVA03G23170.1">
    <property type="protein sequence ID" value="ONIVA03G23170.1"/>
    <property type="gene ID" value="ONIVA03G23170"/>
</dbReference>
<evidence type="ECO:0008006" key="10">
    <source>
        <dbReference type="Google" id="ProtNLM"/>
    </source>
</evidence>
<feature type="compositionally biased region" description="Low complexity" evidence="6">
    <location>
        <begin position="63"/>
        <end position="73"/>
    </location>
</feature>
<dbReference type="GO" id="GO:0009507">
    <property type="term" value="C:chloroplast"/>
    <property type="evidence" value="ECO:0007669"/>
    <property type="project" value="UniProtKB-SubCell"/>
</dbReference>
<reference evidence="8" key="1">
    <citation type="submission" date="2015-04" db="UniProtKB">
        <authorList>
            <consortium name="EnsemblPlants"/>
        </authorList>
    </citation>
    <scope>IDENTIFICATION</scope>
    <source>
        <strain evidence="8">SL10</strain>
    </source>
</reference>
<keyword evidence="5" id="KW-0809">Transit peptide</keyword>
<name>A0A0E0GP31_ORYNI</name>
<dbReference type="InterPro" id="IPR022796">
    <property type="entry name" value="Chloroa_b-bind"/>
</dbReference>
<evidence type="ECO:0000256" key="6">
    <source>
        <dbReference type="SAM" id="MobiDB-lite"/>
    </source>
</evidence>
<evidence type="ECO:0000256" key="7">
    <source>
        <dbReference type="SAM" id="SignalP"/>
    </source>
</evidence>